<dbReference type="GO" id="GO:0016020">
    <property type="term" value="C:membrane"/>
    <property type="evidence" value="ECO:0007669"/>
    <property type="project" value="TreeGrafter"/>
</dbReference>
<comment type="caution">
    <text evidence="3">The sequence shown here is derived from an EMBL/GenBank/DDBJ whole genome shotgun (WGS) entry which is preliminary data.</text>
</comment>
<dbReference type="AlphaFoldDB" id="A0A850EI74"/>
<organism evidence="3 4">
    <name type="scientific">Paenibacillus agri</name>
    <dbReference type="NCBI Taxonomy" id="2744309"/>
    <lineage>
        <taxon>Bacteria</taxon>
        <taxon>Bacillati</taxon>
        <taxon>Bacillota</taxon>
        <taxon>Bacilli</taxon>
        <taxon>Bacillales</taxon>
        <taxon>Paenibacillaceae</taxon>
        <taxon>Paenibacillus</taxon>
    </lineage>
</organism>
<keyword evidence="1 3" id="KW-0378">Hydrolase</keyword>
<dbReference type="InterPro" id="IPR000073">
    <property type="entry name" value="AB_hydrolase_1"/>
</dbReference>
<name>A0A850EI74_9BACL</name>
<dbReference type="PANTHER" id="PTHR43798">
    <property type="entry name" value="MONOACYLGLYCEROL LIPASE"/>
    <property type="match status" value="1"/>
</dbReference>
<evidence type="ECO:0000313" key="3">
    <source>
        <dbReference type="EMBL" id="NUU60588.1"/>
    </source>
</evidence>
<keyword evidence="4" id="KW-1185">Reference proteome</keyword>
<reference evidence="3" key="1">
    <citation type="submission" date="2020-06" db="EMBL/GenBank/DDBJ databases">
        <title>Paenibacillus sp. nov., isolated from soil.</title>
        <authorList>
            <person name="Seo Y.L."/>
        </authorList>
    </citation>
    <scope>NUCLEOTIDE SEQUENCE [LARGE SCALE GENOMIC DNA]</scope>
    <source>
        <strain evidence="3">JW14</strain>
    </source>
</reference>
<dbReference type="Pfam" id="PF00561">
    <property type="entry name" value="Abhydrolase_1"/>
    <property type="match status" value="1"/>
</dbReference>
<dbReference type="InterPro" id="IPR050266">
    <property type="entry name" value="AB_hydrolase_sf"/>
</dbReference>
<dbReference type="SUPFAM" id="SSF53474">
    <property type="entry name" value="alpha/beta-Hydrolases"/>
    <property type="match status" value="1"/>
</dbReference>
<proteinExistence type="predicted"/>
<dbReference type="EMBL" id="JABWCS010000202">
    <property type="protein sequence ID" value="NUU60588.1"/>
    <property type="molecule type" value="Genomic_DNA"/>
</dbReference>
<evidence type="ECO:0000259" key="2">
    <source>
        <dbReference type="Pfam" id="PF00561"/>
    </source>
</evidence>
<dbReference type="Proteomes" id="UP000564806">
    <property type="component" value="Unassembled WGS sequence"/>
</dbReference>
<evidence type="ECO:0000256" key="1">
    <source>
        <dbReference type="ARBA" id="ARBA00022801"/>
    </source>
</evidence>
<dbReference type="InterPro" id="IPR029058">
    <property type="entry name" value="AB_hydrolase_fold"/>
</dbReference>
<accession>A0A850EI74</accession>
<protein>
    <submittedName>
        <fullName evidence="3">Alpha/beta fold hydrolase</fullName>
    </submittedName>
</protein>
<sequence>MVVNPFKKDEGKVLVHESYQRLLDQWGIPVQEEDIPTSYGQTHIITAGQSIHPPLLLFHGVGDNSALMWIYNISELSKHFYVIAVDTIGGPGKSKPNTNYNKTFDQAIWIDQILQHLKFDSINIAGVSNGAYLASYYTITNPSKVNKMVGLAGGIKVSMLKMMMLFLPEALLPSSDKTTRKLLRKLCAPNTSIVFENNEELMSQWTYLLKYFNNRSMMVHKYRKFTTNELSILKEKAFYLIGEYDRLSNYPGAIEELERNKIAYRIIPNAGHGINHEQADRVNEELINYFGGRNP</sequence>
<gene>
    <name evidence="3" type="ORF">HPT30_09555</name>
</gene>
<dbReference type="GO" id="GO:0016787">
    <property type="term" value="F:hydrolase activity"/>
    <property type="evidence" value="ECO:0007669"/>
    <property type="project" value="UniProtKB-KW"/>
</dbReference>
<dbReference type="PANTHER" id="PTHR43798:SF31">
    <property type="entry name" value="AB HYDROLASE SUPERFAMILY PROTEIN YCLE"/>
    <property type="match status" value="1"/>
</dbReference>
<evidence type="ECO:0000313" key="4">
    <source>
        <dbReference type="Proteomes" id="UP000564806"/>
    </source>
</evidence>
<dbReference type="Gene3D" id="3.40.50.1820">
    <property type="entry name" value="alpha/beta hydrolase"/>
    <property type="match status" value="1"/>
</dbReference>
<feature type="domain" description="AB hydrolase-1" evidence="2">
    <location>
        <begin position="53"/>
        <end position="277"/>
    </location>
</feature>
<dbReference type="RefSeq" id="WP_175371168.1">
    <property type="nucleotide sequence ID" value="NZ_JABWCS010000202.1"/>
</dbReference>